<dbReference type="OrthoDB" id="45670at2759"/>
<dbReference type="InterPro" id="IPR047831">
    <property type="entry name" value="GPR180/TMEM145"/>
</dbReference>
<evidence type="ECO:0000313" key="3">
    <source>
        <dbReference type="EMBL" id="PIC16570.1"/>
    </source>
</evidence>
<dbReference type="STRING" id="1611254.A0A2G5SNB9"/>
<evidence type="ECO:0000313" key="4">
    <source>
        <dbReference type="Proteomes" id="UP000230233"/>
    </source>
</evidence>
<evidence type="ECO:0000259" key="2">
    <source>
        <dbReference type="Pfam" id="PF10192"/>
    </source>
</evidence>
<feature type="transmembrane region" description="Helical" evidence="1">
    <location>
        <begin position="342"/>
        <end position="364"/>
    </location>
</feature>
<dbReference type="InterPro" id="IPR019336">
    <property type="entry name" value="GPR180/TMEM145_TM"/>
</dbReference>
<sequence>MMVSQSSGHFATMITQNVIAMMGQWIRFLLLFHLGTILLDAAHIQGTWNPSEQKVAVLTKFGYQQTNVKNEKESRGFLYGHFLPQATFNYSNPVLLAIVSSENINIFRKTSTDYGMSCGSMLRNLTNKGFEPRCFPNGTSDSFRWIPCPDGHLCKGEDNAANVIPGYQMTMQIEERFNPEHWYVLLIACNLDSNCEWKDSAPNVPINYDIWLTNGRPNSAAVSFFTFNFSFDEQNTVQLFLLTVCMYAILSIIQSGANFKNRQIPPRSIILSRIITMKLIGYSLQCFNVLLFAYDGQGFFIARIAGEVLRNTSVQVHCLLLILLAKGWDISYPGTEYPRRTIILWGILAGLDTILFFYNCTFVYDVLHDVDIYSAWPGHGMILIRIVYAIWFLIEIRKLIDSEQNRHKAEFLAHFGAGFLVWFVSLPMIGIVASFVSQLWRFSLILALTTFSNFVALSCLVHQFWPKSSYRKFFADYTNGHRRLGRDDSHEFNDYDNYLFYDQDSDSDADFPDCEDVIRTQI</sequence>
<feature type="transmembrane region" description="Helical" evidence="1">
    <location>
        <begin position="442"/>
        <end position="465"/>
    </location>
</feature>
<dbReference type="Pfam" id="PF10192">
    <property type="entry name" value="GPR180-TMEM145_TM"/>
    <property type="match status" value="1"/>
</dbReference>
<keyword evidence="4" id="KW-1185">Reference proteome</keyword>
<dbReference type="GO" id="GO:0007186">
    <property type="term" value="P:G protein-coupled receptor signaling pathway"/>
    <property type="evidence" value="ECO:0007669"/>
    <property type="project" value="InterPro"/>
</dbReference>
<protein>
    <recommendedName>
        <fullName evidence="2">GPR180/TMEM145 transmembrane domain-containing protein</fullName>
    </recommendedName>
</protein>
<evidence type="ECO:0000256" key="1">
    <source>
        <dbReference type="SAM" id="Phobius"/>
    </source>
</evidence>
<gene>
    <name evidence="3" type="primary">Cni-T04F8.2</name>
    <name evidence="3" type="synonym">Cnig_chr_X.g23131</name>
    <name evidence="3" type="ORF">B9Z55_023131</name>
</gene>
<feature type="transmembrane region" description="Helical" evidence="1">
    <location>
        <begin position="415"/>
        <end position="436"/>
    </location>
</feature>
<keyword evidence="1" id="KW-1133">Transmembrane helix</keyword>
<dbReference type="Proteomes" id="UP000230233">
    <property type="component" value="Chromosome X"/>
</dbReference>
<feature type="transmembrane region" description="Helical" evidence="1">
    <location>
        <begin position="236"/>
        <end position="253"/>
    </location>
</feature>
<accession>A0A2G5SNB9</accession>
<dbReference type="EMBL" id="PDUG01000006">
    <property type="protein sequence ID" value="PIC16570.1"/>
    <property type="molecule type" value="Genomic_DNA"/>
</dbReference>
<dbReference type="GO" id="GO:0019236">
    <property type="term" value="P:response to pheromone"/>
    <property type="evidence" value="ECO:0007669"/>
    <property type="project" value="InterPro"/>
</dbReference>
<feature type="domain" description="GPR180/TMEM145 transmembrane" evidence="2">
    <location>
        <begin position="244"/>
        <end position="460"/>
    </location>
</feature>
<reference evidence="4" key="1">
    <citation type="submission" date="2017-10" db="EMBL/GenBank/DDBJ databases">
        <title>Rapid genome shrinkage in a self-fertile nematode reveals novel sperm competition proteins.</title>
        <authorList>
            <person name="Yin D."/>
            <person name="Schwarz E.M."/>
            <person name="Thomas C.G."/>
            <person name="Felde R.L."/>
            <person name="Korf I.F."/>
            <person name="Cutter A.D."/>
            <person name="Schartner C.M."/>
            <person name="Ralston E.J."/>
            <person name="Meyer B.J."/>
            <person name="Haag E.S."/>
        </authorList>
    </citation>
    <scope>NUCLEOTIDE SEQUENCE [LARGE SCALE GENOMIC DNA]</scope>
    <source>
        <strain evidence="4">JU1422</strain>
    </source>
</reference>
<keyword evidence="1" id="KW-0472">Membrane</keyword>
<dbReference type="PANTHER" id="PTHR23252:SF43">
    <property type="entry name" value="INTIMAL THICKNESS RELATED RECEPTOR IRP DOMAIN-CONTAINING PROTEIN"/>
    <property type="match status" value="1"/>
</dbReference>
<feature type="transmembrane region" description="Helical" evidence="1">
    <location>
        <begin position="376"/>
        <end position="394"/>
    </location>
</feature>
<proteinExistence type="predicted"/>
<feature type="transmembrane region" description="Helical" evidence="1">
    <location>
        <begin position="274"/>
        <end position="294"/>
    </location>
</feature>
<dbReference type="AlphaFoldDB" id="A0A2G5SNB9"/>
<name>A0A2G5SNB9_9PELO</name>
<keyword evidence="1" id="KW-0812">Transmembrane</keyword>
<dbReference type="PANTHER" id="PTHR23252">
    <property type="entry name" value="INTIMAL THICKNESS RECEPTOR-RELATED"/>
    <property type="match status" value="1"/>
</dbReference>
<organism evidence="3 4">
    <name type="scientific">Caenorhabditis nigoni</name>
    <dbReference type="NCBI Taxonomy" id="1611254"/>
    <lineage>
        <taxon>Eukaryota</taxon>
        <taxon>Metazoa</taxon>
        <taxon>Ecdysozoa</taxon>
        <taxon>Nematoda</taxon>
        <taxon>Chromadorea</taxon>
        <taxon>Rhabditida</taxon>
        <taxon>Rhabditina</taxon>
        <taxon>Rhabditomorpha</taxon>
        <taxon>Rhabditoidea</taxon>
        <taxon>Rhabditidae</taxon>
        <taxon>Peloderinae</taxon>
        <taxon>Caenorhabditis</taxon>
    </lineage>
</organism>
<comment type="caution">
    <text evidence="3">The sequence shown here is derived from an EMBL/GenBank/DDBJ whole genome shotgun (WGS) entry which is preliminary data.</text>
</comment>